<feature type="region of interest" description="Disordered" evidence="1">
    <location>
        <begin position="114"/>
        <end position="166"/>
    </location>
</feature>
<evidence type="ECO:0000256" key="1">
    <source>
        <dbReference type="SAM" id="MobiDB-lite"/>
    </source>
</evidence>
<dbReference type="EMBL" id="JAPMSZ010000011">
    <property type="protein sequence ID" value="KAJ5084901.1"/>
    <property type="molecule type" value="Genomic_DNA"/>
</dbReference>
<reference evidence="2" key="1">
    <citation type="submission" date="2022-11" db="EMBL/GenBank/DDBJ databases">
        <authorList>
            <person name="Petersen C."/>
        </authorList>
    </citation>
    <scope>NUCLEOTIDE SEQUENCE</scope>
    <source>
        <strain evidence="2">IBT 34128</strain>
    </source>
</reference>
<dbReference type="GeneID" id="81399174"/>
<dbReference type="Pfam" id="PF19287">
    <property type="entry name" value="DUF5910"/>
    <property type="match status" value="1"/>
</dbReference>
<comment type="caution">
    <text evidence="2">The sequence shown here is derived from an EMBL/GenBank/DDBJ whole genome shotgun (WGS) entry which is preliminary data.</text>
</comment>
<name>A0A9W9JXE5_9EURO</name>
<evidence type="ECO:0000313" key="3">
    <source>
        <dbReference type="Proteomes" id="UP001141434"/>
    </source>
</evidence>
<dbReference type="AlphaFoldDB" id="A0A9W9JXE5"/>
<gene>
    <name evidence="2" type="ORF">NUU61_009480</name>
</gene>
<feature type="compositionally biased region" description="Basic and acidic residues" evidence="1">
    <location>
        <begin position="114"/>
        <end position="126"/>
    </location>
</feature>
<organism evidence="2 3">
    <name type="scientific">Penicillium alfredii</name>
    <dbReference type="NCBI Taxonomy" id="1506179"/>
    <lineage>
        <taxon>Eukaryota</taxon>
        <taxon>Fungi</taxon>
        <taxon>Dikarya</taxon>
        <taxon>Ascomycota</taxon>
        <taxon>Pezizomycotina</taxon>
        <taxon>Eurotiomycetes</taxon>
        <taxon>Eurotiomycetidae</taxon>
        <taxon>Eurotiales</taxon>
        <taxon>Aspergillaceae</taxon>
        <taxon>Penicillium</taxon>
    </lineage>
</organism>
<accession>A0A9W9JXE5</accession>
<proteinExistence type="predicted"/>
<protein>
    <submittedName>
        <fullName evidence="2">Uncharacterized protein</fullName>
    </submittedName>
</protein>
<reference evidence="2" key="2">
    <citation type="journal article" date="2023" name="IMA Fungus">
        <title>Comparative genomic study of the Penicillium genus elucidates a diverse pangenome and 15 lateral gene transfer events.</title>
        <authorList>
            <person name="Petersen C."/>
            <person name="Sorensen T."/>
            <person name="Nielsen M.R."/>
            <person name="Sondergaard T.E."/>
            <person name="Sorensen J.L."/>
            <person name="Fitzpatrick D.A."/>
            <person name="Frisvad J.C."/>
            <person name="Nielsen K.L."/>
        </authorList>
    </citation>
    <scope>NUCLEOTIDE SEQUENCE</scope>
    <source>
        <strain evidence="2">IBT 34128</strain>
    </source>
</reference>
<evidence type="ECO:0000313" key="2">
    <source>
        <dbReference type="EMBL" id="KAJ5084901.1"/>
    </source>
</evidence>
<sequence>MDRLIANAWLPKSLSWGTSEDEILNYIGIHDPGCKWDPERVVRMSHIDLARGDKRLLIQTVFPAALMNDEEVVKQLRFYVRCNESWANLPDEVVDVRKWKNPLTEFPNLDKYMGYERTKEQKEENARLVPGPMKPADHPSRQPPSKPNSKKKRAASHGFKDLDDSI</sequence>
<dbReference type="RefSeq" id="XP_056508298.1">
    <property type="nucleotide sequence ID" value="XM_056660005.1"/>
</dbReference>
<keyword evidence="3" id="KW-1185">Reference proteome</keyword>
<dbReference type="InterPro" id="IPR045564">
    <property type="entry name" value="DUF5910"/>
</dbReference>
<dbReference type="Proteomes" id="UP001141434">
    <property type="component" value="Unassembled WGS sequence"/>
</dbReference>